<sequence length="310" mass="34753">MSRGTLEFNSRDMYRSFMPPEVVEAVQLRFPDIIHRDVYNLTQPFLVDGSRYLAARVEPRENHDSRVYLFRPGTRADEWWIEPRWTPMVLEDPFCFSLRGTLHLGGVQTFPDSRGIIESWRTVVYDISAIDAPKLVFAGPKGMKDLRFLEYTAGSIGVFTRPQGDEAGRGSIGYLEVGGLEDLTDDGILAAPLISQPEADSWEGVNQPILLESGEVLLLGHVAWMEQGGIRHYHGAACRFNPRTQKKEPWNLICTREMLPPGPAKRPDLTDVLFPGGLGLTADKNLELYLGVSDAQAWRLVIPSLPGLFD</sequence>
<dbReference type="InterPro" id="IPR023296">
    <property type="entry name" value="Glyco_hydro_beta-prop_sf"/>
</dbReference>
<proteinExistence type="predicted"/>
<dbReference type="OrthoDB" id="7544904at2"/>
<evidence type="ECO:0000313" key="1">
    <source>
        <dbReference type="EMBL" id="KGE70809.1"/>
    </source>
</evidence>
<dbReference type="Pfam" id="PF08950">
    <property type="entry name" value="DUF1861"/>
    <property type="match status" value="1"/>
</dbReference>
<dbReference type="Proteomes" id="UP000029692">
    <property type="component" value="Unassembled WGS sequence"/>
</dbReference>
<dbReference type="RefSeq" id="WP_037550326.1">
    <property type="nucleotide sequence ID" value="NZ_JNUP01000072.1"/>
</dbReference>
<comment type="caution">
    <text evidence="1">The sequence shown here is derived from an EMBL/GenBank/DDBJ whole genome shotgun (WGS) entry which is preliminary data.</text>
</comment>
<dbReference type="STRING" id="1480694.DC28_15090"/>
<evidence type="ECO:0008006" key="3">
    <source>
        <dbReference type="Google" id="ProtNLM"/>
    </source>
</evidence>
<protein>
    <recommendedName>
        <fullName evidence="3">Glycosidase</fullName>
    </recommendedName>
</protein>
<name>A0A098QT14_9SPIO</name>
<dbReference type="AlphaFoldDB" id="A0A098QT14"/>
<keyword evidence="2" id="KW-1185">Reference proteome</keyword>
<dbReference type="SUPFAM" id="SSF75005">
    <property type="entry name" value="Arabinanase/levansucrase/invertase"/>
    <property type="match status" value="1"/>
</dbReference>
<gene>
    <name evidence="1" type="ORF">DC28_15090</name>
</gene>
<dbReference type="PANTHER" id="PTHR37036">
    <property type="match status" value="1"/>
</dbReference>
<dbReference type="eggNOG" id="ENOG502Z7IK">
    <property type="taxonomic scope" value="Bacteria"/>
</dbReference>
<dbReference type="EMBL" id="JNUP01000072">
    <property type="protein sequence ID" value="KGE70809.1"/>
    <property type="molecule type" value="Genomic_DNA"/>
</dbReference>
<organism evidence="1 2">
    <name type="scientific">Spirochaeta lutea</name>
    <dbReference type="NCBI Taxonomy" id="1480694"/>
    <lineage>
        <taxon>Bacteria</taxon>
        <taxon>Pseudomonadati</taxon>
        <taxon>Spirochaetota</taxon>
        <taxon>Spirochaetia</taxon>
        <taxon>Spirochaetales</taxon>
        <taxon>Spirochaetaceae</taxon>
        <taxon>Spirochaeta</taxon>
    </lineage>
</organism>
<reference evidence="1 2" key="1">
    <citation type="submission" date="2014-05" db="EMBL/GenBank/DDBJ databases">
        <title>De novo Genome Sequence of Spirocheata sp.</title>
        <authorList>
            <person name="Shivani Y."/>
            <person name="Subhash Y."/>
            <person name="Tushar L."/>
            <person name="Sasikala C."/>
            <person name="Ramana C.V."/>
        </authorList>
    </citation>
    <scope>NUCLEOTIDE SEQUENCE [LARGE SCALE GENOMIC DNA]</scope>
    <source>
        <strain evidence="1 2">JC230</strain>
    </source>
</reference>
<dbReference type="InterPro" id="IPR015045">
    <property type="entry name" value="MPT-1-like_LmxM"/>
</dbReference>
<dbReference type="Gene3D" id="2.115.10.20">
    <property type="entry name" value="Glycosyl hydrolase domain, family 43"/>
    <property type="match status" value="1"/>
</dbReference>
<dbReference type="PANTHER" id="PTHR37036:SF2">
    <property type="entry name" value="DUF1861 FAMILY PROTEIN"/>
    <property type="match status" value="1"/>
</dbReference>
<evidence type="ECO:0000313" key="2">
    <source>
        <dbReference type="Proteomes" id="UP000029692"/>
    </source>
</evidence>
<accession>A0A098QT14</accession>